<dbReference type="KEGG" id="sgr:SGR_1874"/>
<accession>B1VYU8</accession>
<evidence type="ECO:0000256" key="1">
    <source>
        <dbReference type="SAM" id="MobiDB-lite"/>
    </source>
</evidence>
<protein>
    <submittedName>
        <fullName evidence="2">Uncharacterized protein</fullName>
    </submittedName>
</protein>
<proteinExistence type="predicted"/>
<dbReference type="HOGENOM" id="CLU_2169643_0_0_11"/>
<sequence>MTLGQGPNQLNRTDLSPGHASRSQIVLALLRHRNMRLQIHNDRTGCGSSDIEPGEGKIQRLQPHDIGATDTSGLGQTSHSLLHTLEEIAHLMSGDEPPTVGVGEPEVETR</sequence>
<gene>
    <name evidence="2" type="ordered locus">SGR_1874</name>
</gene>
<feature type="region of interest" description="Disordered" evidence="1">
    <location>
        <begin position="1"/>
        <end position="20"/>
    </location>
</feature>
<evidence type="ECO:0000313" key="2">
    <source>
        <dbReference type="EMBL" id="BAG18703.1"/>
    </source>
</evidence>
<evidence type="ECO:0000313" key="3">
    <source>
        <dbReference type="Proteomes" id="UP000001685"/>
    </source>
</evidence>
<feature type="region of interest" description="Disordered" evidence="1">
    <location>
        <begin position="91"/>
        <end position="110"/>
    </location>
</feature>
<organism evidence="2 3">
    <name type="scientific">Streptomyces griseus subsp. griseus (strain JCM 4626 / CBS 651.72 / NBRC 13350 / KCC S-0626 / ISP 5235)</name>
    <dbReference type="NCBI Taxonomy" id="455632"/>
    <lineage>
        <taxon>Bacteria</taxon>
        <taxon>Bacillati</taxon>
        <taxon>Actinomycetota</taxon>
        <taxon>Actinomycetes</taxon>
        <taxon>Kitasatosporales</taxon>
        <taxon>Streptomycetaceae</taxon>
        <taxon>Streptomyces</taxon>
    </lineage>
</organism>
<dbReference type="Proteomes" id="UP000001685">
    <property type="component" value="Chromosome"/>
</dbReference>
<dbReference type="EMBL" id="AP009493">
    <property type="protein sequence ID" value="BAG18703.1"/>
    <property type="molecule type" value="Genomic_DNA"/>
</dbReference>
<dbReference type="AlphaFoldDB" id="B1VYU8"/>
<reference evidence="3" key="1">
    <citation type="journal article" date="2008" name="J. Bacteriol.">
        <title>Genome sequence of the streptomycin-producing microorganism Streptomyces griseus IFO 13350.</title>
        <authorList>
            <person name="Ohnishi Y."/>
            <person name="Ishikawa J."/>
            <person name="Hara H."/>
            <person name="Suzuki H."/>
            <person name="Ikenoya M."/>
            <person name="Ikeda H."/>
            <person name="Yamashita A."/>
            <person name="Hattori M."/>
            <person name="Horinouchi S."/>
        </authorList>
    </citation>
    <scope>NUCLEOTIDE SEQUENCE [LARGE SCALE GENOMIC DNA]</scope>
    <source>
        <strain evidence="3">JCM 4626 / NBRC 13350</strain>
    </source>
</reference>
<feature type="compositionally biased region" description="Polar residues" evidence="1">
    <location>
        <begin position="1"/>
        <end position="14"/>
    </location>
</feature>
<name>B1VYU8_STRGG</name>